<reference evidence="2 3" key="1">
    <citation type="submission" date="2018-11" db="EMBL/GenBank/DDBJ databases">
        <authorList>
            <consortium name="Pathogen Informatics"/>
        </authorList>
    </citation>
    <scope>NUCLEOTIDE SEQUENCE [LARGE SCALE GENOMIC DNA]</scope>
</reference>
<dbReference type="Proteomes" id="UP000281553">
    <property type="component" value="Unassembled WGS sequence"/>
</dbReference>
<feature type="compositionally biased region" description="Basic and acidic residues" evidence="1">
    <location>
        <begin position="160"/>
        <end position="172"/>
    </location>
</feature>
<name>A0A3P7LJ56_DIBLA</name>
<evidence type="ECO:0000313" key="2">
    <source>
        <dbReference type="EMBL" id="VDN10763.1"/>
    </source>
</evidence>
<feature type="compositionally biased region" description="Low complexity" evidence="1">
    <location>
        <begin position="15"/>
        <end position="36"/>
    </location>
</feature>
<accession>A0A3P7LJ56</accession>
<feature type="region of interest" description="Disordered" evidence="1">
    <location>
        <begin position="114"/>
        <end position="172"/>
    </location>
</feature>
<evidence type="ECO:0000256" key="1">
    <source>
        <dbReference type="SAM" id="MobiDB-lite"/>
    </source>
</evidence>
<sequence>MTGGGQLTTGQIESAPPAGAAKPVAKQQQQQQQQRQSALPNYYAALRRPSAGGMDVKKYFRVKLPSTRASSRCNDHVMTDSLKLYEEQIFSHQILSGQRPMSWCIDVQRQGESVRGVGDDHSSGSPSVTNSSSTTMSSACSSSSSSNASHAAPAGPPRLSDIRRAARMRSGE</sequence>
<gene>
    <name evidence="2" type="ORF">DILT_LOCUS6594</name>
</gene>
<proteinExistence type="predicted"/>
<dbReference type="AlphaFoldDB" id="A0A3P7LJ56"/>
<keyword evidence="3" id="KW-1185">Reference proteome</keyword>
<dbReference type="EMBL" id="UYRU01049906">
    <property type="protein sequence ID" value="VDN10763.1"/>
    <property type="molecule type" value="Genomic_DNA"/>
</dbReference>
<feature type="region of interest" description="Disordered" evidence="1">
    <location>
        <begin position="1"/>
        <end position="39"/>
    </location>
</feature>
<organism evidence="2 3">
    <name type="scientific">Dibothriocephalus latus</name>
    <name type="common">Fish tapeworm</name>
    <name type="synonym">Diphyllobothrium latum</name>
    <dbReference type="NCBI Taxonomy" id="60516"/>
    <lineage>
        <taxon>Eukaryota</taxon>
        <taxon>Metazoa</taxon>
        <taxon>Spiralia</taxon>
        <taxon>Lophotrochozoa</taxon>
        <taxon>Platyhelminthes</taxon>
        <taxon>Cestoda</taxon>
        <taxon>Eucestoda</taxon>
        <taxon>Diphyllobothriidea</taxon>
        <taxon>Diphyllobothriidae</taxon>
        <taxon>Dibothriocephalus</taxon>
    </lineage>
</organism>
<dbReference type="OrthoDB" id="6243270at2759"/>
<feature type="compositionally biased region" description="Low complexity" evidence="1">
    <location>
        <begin position="123"/>
        <end position="153"/>
    </location>
</feature>
<evidence type="ECO:0000313" key="3">
    <source>
        <dbReference type="Proteomes" id="UP000281553"/>
    </source>
</evidence>
<protein>
    <submittedName>
        <fullName evidence="2">Uncharacterized protein</fullName>
    </submittedName>
</protein>